<dbReference type="GO" id="GO:0004065">
    <property type="term" value="F:arylsulfatase activity"/>
    <property type="evidence" value="ECO:0007669"/>
    <property type="project" value="TreeGrafter"/>
</dbReference>
<dbReference type="PANTHER" id="PTHR42693">
    <property type="entry name" value="ARYLSULFATASE FAMILY MEMBER"/>
    <property type="match status" value="1"/>
</dbReference>
<evidence type="ECO:0000256" key="1">
    <source>
        <dbReference type="ARBA" id="ARBA00008779"/>
    </source>
</evidence>
<dbReference type="Gene3D" id="3.40.720.10">
    <property type="entry name" value="Alkaline Phosphatase, subunit A"/>
    <property type="match status" value="1"/>
</dbReference>
<proteinExistence type="inferred from homology"/>
<dbReference type="PANTHER" id="PTHR42693:SF53">
    <property type="entry name" value="ENDO-4-O-SULFATASE"/>
    <property type="match status" value="1"/>
</dbReference>
<dbReference type="EMBL" id="MQWA01000001">
    <property type="protein sequence ID" value="PQJ30226.1"/>
    <property type="molecule type" value="Genomic_DNA"/>
</dbReference>
<keyword evidence="3" id="KW-0378">Hydrolase</keyword>
<dbReference type="InterPro" id="IPR017850">
    <property type="entry name" value="Alkaline_phosphatase_core_sf"/>
</dbReference>
<evidence type="ECO:0000256" key="3">
    <source>
        <dbReference type="ARBA" id="ARBA00022801"/>
    </source>
</evidence>
<dbReference type="InterPro" id="IPR050738">
    <property type="entry name" value="Sulfatase"/>
</dbReference>
<dbReference type="Pfam" id="PF00884">
    <property type="entry name" value="Sulfatase"/>
    <property type="match status" value="1"/>
</dbReference>
<name>A0A2S7U5D5_9BACT</name>
<dbReference type="InterPro" id="IPR000917">
    <property type="entry name" value="Sulfatase_N"/>
</dbReference>
<feature type="domain" description="Sulfatase N-terminal" evidence="5">
    <location>
        <begin position="11"/>
        <end position="326"/>
    </location>
</feature>
<organism evidence="6 7">
    <name type="scientific">Rubritalea profundi</name>
    <dbReference type="NCBI Taxonomy" id="1658618"/>
    <lineage>
        <taxon>Bacteria</taxon>
        <taxon>Pseudomonadati</taxon>
        <taxon>Verrucomicrobiota</taxon>
        <taxon>Verrucomicrobiia</taxon>
        <taxon>Verrucomicrobiales</taxon>
        <taxon>Rubritaleaceae</taxon>
        <taxon>Rubritalea</taxon>
    </lineage>
</organism>
<keyword evidence="4" id="KW-0106">Calcium</keyword>
<evidence type="ECO:0000313" key="6">
    <source>
        <dbReference type="EMBL" id="PQJ30226.1"/>
    </source>
</evidence>
<dbReference type="OrthoDB" id="279611at2"/>
<comment type="similarity">
    <text evidence="1">Belongs to the sulfatase family.</text>
</comment>
<dbReference type="InterPro" id="IPR024607">
    <property type="entry name" value="Sulfatase_CS"/>
</dbReference>
<evidence type="ECO:0000259" key="5">
    <source>
        <dbReference type="Pfam" id="PF00884"/>
    </source>
</evidence>
<keyword evidence="7" id="KW-1185">Reference proteome</keyword>
<dbReference type="AlphaFoldDB" id="A0A2S7U5D5"/>
<dbReference type="PROSITE" id="PS00149">
    <property type="entry name" value="SULFATASE_2"/>
    <property type="match status" value="1"/>
</dbReference>
<keyword evidence="2" id="KW-0479">Metal-binding</keyword>
<evidence type="ECO:0000256" key="4">
    <source>
        <dbReference type="ARBA" id="ARBA00022837"/>
    </source>
</evidence>
<comment type="caution">
    <text evidence="6">The sequence shown here is derived from an EMBL/GenBank/DDBJ whole genome shotgun (WGS) entry which is preliminary data.</text>
</comment>
<dbReference type="SUPFAM" id="SSF53649">
    <property type="entry name" value="Alkaline phosphatase-like"/>
    <property type="match status" value="1"/>
</dbReference>
<sequence length="437" mass="48949">MACSALAASKPNIILILVDDLGYGDLACYGAKDMCTPNLDSLMKAGTRYDQFYANCTVCTPTRAALMTGRYPDLVGAPGVIRQYASDNWGYFNPSGPTLPELLKKGGYHTGLIGKWHLGYDSPNLPNDRGFDHFQGFLGGMMDDYYKHLRGGVNWMRHNKETINPEGHATEIFTGWAVDYLKQRSKKADQPFFLYLAYNAPHYPIQPPKEWREKVQQREPDLDKKRAGNVAFIEHLDHEIGKVINSLKQLELSKDTLVIFTSDNGGSVRHAQSNAPLRGGKQDHWEGGIRVPTCAVWPGKIPAGKRSDTLGMTMDFLPSLCEIAGVEVNHDIEGQSLAPVWLKGTSGNQDRTMIWGRREGNPRYQGRAYYAIRKGQWKLLQNSPFEPMVLIDLKADPYEKNPLPAEGKIAKQLTTALMKNIQKFGRPPWVKAVDEKP</sequence>
<protein>
    <submittedName>
        <fullName evidence="6">N-acetylgalactosamine 6-sulfate sulfatase</fullName>
    </submittedName>
</protein>
<dbReference type="Proteomes" id="UP000239907">
    <property type="component" value="Unassembled WGS sequence"/>
</dbReference>
<gene>
    <name evidence="6" type="ORF">BSZ32_02515</name>
</gene>
<evidence type="ECO:0000256" key="2">
    <source>
        <dbReference type="ARBA" id="ARBA00022723"/>
    </source>
</evidence>
<dbReference type="Gene3D" id="3.30.1120.10">
    <property type="match status" value="1"/>
</dbReference>
<reference evidence="6 7" key="1">
    <citation type="submission" date="2016-12" db="EMBL/GenBank/DDBJ databases">
        <title>Study of bacterial adaptation to deep sea.</title>
        <authorList>
            <person name="Song J."/>
            <person name="Yoshizawa S."/>
            <person name="Kogure K."/>
        </authorList>
    </citation>
    <scope>NUCLEOTIDE SEQUENCE [LARGE SCALE GENOMIC DNA]</scope>
    <source>
        <strain evidence="6 7">SAORIC-165</strain>
    </source>
</reference>
<accession>A0A2S7U5D5</accession>
<dbReference type="GO" id="GO:0046872">
    <property type="term" value="F:metal ion binding"/>
    <property type="evidence" value="ECO:0007669"/>
    <property type="project" value="UniProtKB-KW"/>
</dbReference>
<evidence type="ECO:0000313" key="7">
    <source>
        <dbReference type="Proteomes" id="UP000239907"/>
    </source>
</evidence>